<evidence type="ECO:0000259" key="10">
    <source>
        <dbReference type="PROSITE" id="PS50862"/>
    </source>
</evidence>
<feature type="binding site" evidence="9">
    <location>
        <position position="361"/>
    </location>
    <ligand>
        <name>ATP</name>
        <dbReference type="ChEBI" id="CHEBI:30616"/>
    </ligand>
</feature>
<dbReference type="GO" id="GO:0006422">
    <property type="term" value="P:aspartyl-tRNA aminoacylation"/>
    <property type="evidence" value="ECO:0007669"/>
    <property type="project" value="UniProtKB-UniRule"/>
</dbReference>
<dbReference type="Pfam" id="PF00152">
    <property type="entry name" value="tRNA-synt_2"/>
    <property type="match status" value="1"/>
</dbReference>
<dbReference type="GO" id="GO:0017101">
    <property type="term" value="C:aminoacyl-tRNA synthetase multienzyme complex"/>
    <property type="evidence" value="ECO:0007669"/>
    <property type="project" value="TreeGrafter"/>
</dbReference>
<feature type="binding site" evidence="9">
    <location>
        <position position="364"/>
    </location>
    <ligand>
        <name>L-aspartate</name>
        <dbReference type="ChEBI" id="CHEBI:29991"/>
    </ligand>
</feature>
<feature type="binding site" evidence="9">
    <location>
        <position position="368"/>
    </location>
    <ligand>
        <name>L-aspartate</name>
        <dbReference type="ChEBI" id="CHEBI:29991"/>
    </ligand>
</feature>
<dbReference type="PROSITE" id="PS50862">
    <property type="entry name" value="AA_TRNA_LIGASE_II"/>
    <property type="match status" value="1"/>
</dbReference>
<dbReference type="Gene3D" id="2.40.50.140">
    <property type="entry name" value="Nucleic acid-binding proteins"/>
    <property type="match status" value="1"/>
</dbReference>
<keyword evidence="4 9" id="KW-0436">Ligase</keyword>
<keyword evidence="8 9" id="KW-0030">Aminoacyl-tRNA synthetase</keyword>
<dbReference type="InterPro" id="IPR002312">
    <property type="entry name" value="Asp/Asn-tRNA-synth_IIb"/>
</dbReference>
<comment type="subunit">
    <text evidence="9">Homodimer.</text>
</comment>
<comment type="caution">
    <text evidence="11">The sequence shown here is derived from an EMBL/GenBank/DDBJ whole genome shotgun (WGS) entry which is preliminary data.</text>
</comment>
<evidence type="ECO:0000313" key="12">
    <source>
        <dbReference type="Proteomes" id="UP000318834"/>
    </source>
</evidence>
<dbReference type="PANTHER" id="PTHR43450:SF1">
    <property type="entry name" value="ASPARTATE--TRNA LIGASE, CYTOPLASMIC"/>
    <property type="match status" value="1"/>
</dbReference>
<dbReference type="PANTHER" id="PTHR43450">
    <property type="entry name" value="ASPARTYL-TRNA SYNTHETASE"/>
    <property type="match status" value="1"/>
</dbReference>
<organism evidence="11 12">
    <name type="scientific">Candidatus Segetimicrobium genomatis</name>
    <dbReference type="NCBI Taxonomy" id="2569760"/>
    <lineage>
        <taxon>Bacteria</taxon>
        <taxon>Bacillati</taxon>
        <taxon>Candidatus Sysuimicrobiota</taxon>
        <taxon>Candidatus Sysuimicrobiia</taxon>
        <taxon>Candidatus Sysuimicrobiales</taxon>
        <taxon>Candidatus Segetimicrobiaceae</taxon>
        <taxon>Candidatus Segetimicrobium</taxon>
    </lineage>
</organism>
<dbReference type="PRINTS" id="PR01042">
    <property type="entry name" value="TRNASYNTHASP"/>
</dbReference>
<reference evidence="11 12" key="1">
    <citation type="journal article" date="2019" name="Nat. Microbiol.">
        <title>Mediterranean grassland soil C-N compound turnover is dependent on rainfall and depth, and is mediated by genomically divergent microorganisms.</title>
        <authorList>
            <person name="Diamond S."/>
            <person name="Andeer P.F."/>
            <person name="Li Z."/>
            <person name="Crits-Christoph A."/>
            <person name="Burstein D."/>
            <person name="Anantharaman K."/>
            <person name="Lane K.R."/>
            <person name="Thomas B.C."/>
            <person name="Pan C."/>
            <person name="Northen T.R."/>
            <person name="Banfield J.F."/>
        </authorList>
    </citation>
    <scope>NUCLEOTIDE SEQUENCE [LARGE SCALE GENOMIC DNA]</scope>
    <source>
        <strain evidence="11">NP_8</strain>
    </source>
</reference>
<dbReference type="Gene3D" id="3.30.930.10">
    <property type="entry name" value="Bira Bifunctional Protein, Domain 2"/>
    <property type="match status" value="1"/>
</dbReference>
<comment type="caution">
    <text evidence="9">Lacks conserved residue(s) required for the propagation of feature annotation.</text>
</comment>
<dbReference type="GO" id="GO:0004815">
    <property type="term" value="F:aspartate-tRNA ligase activity"/>
    <property type="evidence" value="ECO:0007669"/>
    <property type="project" value="UniProtKB-UniRule"/>
</dbReference>
<evidence type="ECO:0000256" key="8">
    <source>
        <dbReference type="ARBA" id="ARBA00023146"/>
    </source>
</evidence>
<evidence type="ECO:0000256" key="4">
    <source>
        <dbReference type="ARBA" id="ARBA00022598"/>
    </source>
</evidence>
<evidence type="ECO:0000256" key="5">
    <source>
        <dbReference type="ARBA" id="ARBA00022741"/>
    </source>
</evidence>
<comment type="function">
    <text evidence="9">Catalyzes the attachment of L-aspartate to tRNA(Asp) in a two-step reaction: L-aspartate is first activated by ATP to form Asp-AMP and then transferred to the acceptor end of tRNA(Asp).</text>
</comment>
<feature type="region of interest" description="Aspartate" evidence="9">
    <location>
        <begin position="191"/>
        <end position="194"/>
    </location>
</feature>
<keyword evidence="3 9" id="KW-0963">Cytoplasm</keyword>
<dbReference type="EMBL" id="VBAP01000030">
    <property type="protein sequence ID" value="TMI76108.1"/>
    <property type="molecule type" value="Genomic_DNA"/>
</dbReference>
<name>A0A537IXR7_9BACT</name>
<dbReference type="Proteomes" id="UP000318834">
    <property type="component" value="Unassembled WGS sequence"/>
</dbReference>
<evidence type="ECO:0000256" key="9">
    <source>
        <dbReference type="HAMAP-Rule" id="MF_02075"/>
    </source>
</evidence>
<feature type="binding site" evidence="9">
    <location>
        <position position="169"/>
    </location>
    <ligand>
        <name>L-aspartate</name>
        <dbReference type="ChEBI" id="CHEBI:29991"/>
    </ligand>
</feature>
<dbReference type="InterPro" id="IPR012340">
    <property type="entry name" value="NA-bd_OB-fold"/>
</dbReference>
<dbReference type="NCBIfam" id="NF003483">
    <property type="entry name" value="PRK05159.1"/>
    <property type="match status" value="1"/>
</dbReference>
<dbReference type="InterPro" id="IPR004364">
    <property type="entry name" value="Aa-tRNA-synt_II"/>
</dbReference>
<proteinExistence type="inferred from homology"/>
<evidence type="ECO:0000256" key="1">
    <source>
        <dbReference type="ARBA" id="ARBA00004496"/>
    </source>
</evidence>
<dbReference type="InterPro" id="IPR004523">
    <property type="entry name" value="Asp-tRNA_synthase_2"/>
</dbReference>
<dbReference type="InterPro" id="IPR004365">
    <property type="entry name" value="NA-bd_OB_tRNA"/>
</dbReference>
<sequence>MGRTLIRDLRRQVGQDVKIQGWVRTIRDQKRVQFLIIRDHTGLGQATAERSSDTAALNETIASLTRESAVTVIGKVVENPVVKTGGVEVLIREVVVEGVADRLLPLDVSGAKESNPEVRLNWRFLDLRRPENLLIFQTQTAVEHAMREYWLREGFLELHSPKLMSSASESGAELFELKYFDRPAYLAQSPQFYKQMAMAAGFDRVFEIGPAFRADPSFTPRHATEFTSVDMEMSWIESHEDVMAFEERWLQYTLSKVKEQLGPRIRETFDVDVVVPDVPFPRIPMQDVLRILTARGHSPERKGDLDPAGERLLGEHVAQELGHQFVFVTDYPAEVRAFYHMRYPDAPTITKGFDLLWKGVEVTTGAQREHRYEVVVAQAREKGLSLEPIQFYLDFFKYGCPPHGGFGFGLSRMLMVLLNQPNIREVTYIYRGPTRLYP</sequence>
<dbReference type="SUPFAM" id="SSF55681">
    <property type="entry name" value="Class II aaRS and biotin synthetases"/>
    <property type="match status" value="1"/>
</dbReference>
<comment type="similarity">
    <text evidence="2 9">Belongs to the class-II aminoacyl-tRNA synthetase family. Type 2 subfamily.</text>
</comment>
<comment type="catalytic activity">
    <reaction evidence="9">
        <text>tRNA(Asp) + L-aspartate + ATP = L-aspartyl-tRNA(Asp) + AMP + diphosphate</text>
        <dbReference type="Rhea" id="RHEA:19649"/>
        <dbReference type="Rhea" id="RHEA-COMP:9660"/>
        <dbReference type="Rhea" id="RHEA-COMP:9678"/>
        <dbReference type="ChEBI" id="CHEBI:29991"/>
        <dbReference type="ChEBI" id="CHEBI:30616"/>
        <dbReference type="ChEBI" id="CHEBI:33019"/>
        <dbReference type="ChEBI" id="CHEBI:78442"/>
        <dbReference type="ChEBI" id="CHEBI:78516"/>
        <dbReference type="ChEBI" id="CHEBI:456215"/>
        <dbReference type="EC" id="6.1.1.12"/>
    </reaction>
</comment>
<dbReference type="EC" id="6.1.1.12" evidence="9"/>
<dbReference type="Pfam" id="PF01336">
    <property type="entry name" value="tRNA_anti-codon"/>
    <property type="match status" value="1"/>
</dbReference>
<keyword evidence="7 9" id="KW-0648">Protein biosynthesis</keyword>
<dbReference type="GO" id="GO:0003723">
    <property type="term" value="F:RNA binding"/>
    <property type="evidence" value="ECO:0007669"/>
    <property type="project" value="TreeGrafter"/>
</dbReference>
<dbReference type="GO" id="GO:0005524">
    <property type="term" value="F:ATP binding"/>
    <property type="evidence" value="ECO:0007669"/>
    <property type="project" value="UniProtKB-UniRule"/>
</dbReference>
<dbReference type="GO" id="GO:0005829">
    <property type="term" value="C:cytosol"/>
    <property type="evidence" value="ECO:0007669"/>
    <property type="project" value="TreeGrafter"/>
</dbReference>
<feature type="binding site" evidence="9">
    <location>
        <begin position="409"/>
        <end position="412"/>
    </location>
    <ligand>
        <name>ATP</name>
        <dbReference type="ChEBI" id="CHEBI:30616"/>
    </ligand>
</feature>
<dbReference type="FunFam" id="3.30.930.10:FF:000038">
    <property type="entry name" value="Aspartate--tRNA ligase"/>
    <property type="match status" value="1"/>
</dbReference>
<evidence type="ECO:0000313" key="11">
    <source>
        <dbReference type="EMBL" id="TMI76108.1"/>
    </source>
</evidence>
<evidence type="ECO:0000256" key="3">
    <source>
        <dbReference type="ARBA" id="ARBA00022490"/>
    </source>
</evidence>
<protein>
    <recommendedName>
        <fullName evidence="9">Aspartate--tRNA ligase</fullName>
        <ecNumber evidence="9">6.1.1.12</ecNumber>
    </recommendedName>
    <alternativeName>
        <fullName evidence="9">Aspartyl-tRNA synthetase</fullName>
        <shortName evidence="9">AspRS</shortName>
    </alternativeName>
</protein>
<dbReference type="NCBIfam" id="TIGR00458">
    <property type="entry name" value="aspS_nondisc"/>
    <property type="match status" value="1"/>
</dbReference>
<dbReference type="InterPro" id="IPR006195">
    <property type="entry name" value="aa-tRNA-synth_II"/>
</dbReference>
<feature type="domain" description="Aminoacyl-transfer RNA synthetases class-II family profile" evidence="10">
    <location>
        <begin position="136"/>
        <end position="438"/>
    </location>
</feature>
<gene>
    <name evidence="9 11" type="primary">aspS</name>
    <name evidence="11" type="ORF">E6H05_04700</name>
</gene>
<dbReference type="AlphaFoldDB" id="A0A537IXR7"/>
<dbReference type="SUPFAM" id="SSF50249">
    <property type="entry name" value="Nucleic acid-binding proteins"/>
    <property type="match status" value="1"/>
</dbReference>
<keyword evidence="5 9" id="KW-0547">Nucleotide-binding</keyword>
<comment type="subcellular location">
    <subcellularLocation>
        <location evidence="1 9">Cytoplasm</location>
    </subcellularLocation>
</comment>
<evidence type="ECO:0000256" key="6">
    <source>
        <dbReference type="ARBA" id="ARBA00022840"/>
    </source>
</evidence>
<feature type="binding site" evidence="9">
    <location>
        <position position="213"/>
    </location>
    <ligand>
        <name>L-aspartate</name>
        <dbReference type="ChEBI" id="CHEBI:29991"/>
    </ligand>
</feature>
<dbReference type="HAMAP" id="MF_02075">
    <property type="entry name" value="Asp_tRNA_synth_type2"/>
    <property type="match status" value="1"/>
</dbReference>
<accession>A0A537IXR7</accession>
<keyword evidence="6 9" id="KW-0067">ATP-binding</keyword>
<dbReference type="InterPro" id="IPR045864">
    <property type="entry name" value="aa-tRNA-synth_II/BPL/LPL"/>
</dbReference>
<evidence type="ECO:0000256" key="2">
    <source>
        <dbReference type="ARBA" id="ARBA00005312"/>
    </source>
</evidence>
<evidence type="ECO:0000256" key="7">
    <source>
        <dbReference type="ARBA" id="ARBA00022917"/>
    </source>
</evidence>